<protein>
    <submittedName>
        <fullName evidence="1">Uncharacterized protein</fullName>
    </submittedName>
</protein>
<gene>
    <name evidence="1" type="ORF">K3G42_030075</name>
</gene>
<evidence type="ECO:0000313" key="2">
    <source>
        <dbReference type="Proteomes" id="UP000827872"/>
    </source>
</evidence>
<reference evidence="1" key="1">
    <citation type="submission" date="2021-08" db="EMBL/GenBank/DDBJ databases">
        <title>The first chromosome-level gecko genome reveals the dynamic sex chromosomes of Neotropical dwarf geckos (Sphaerodactylidae: Sphaerodactylus).</title>
        <authorList>
            <person name="Pinto B.J."/>
            <person name="Keating S.E."/>
            <person name="Gamble T."/>
        </authorList>
    </citation>
    <scope>NUCLEOTIDE SEQUENCE</scope>
    <source>
        <strain evidence="1">TG3544</strain>
    </source>
</reference>
<evidence type="ECO:0000313" key="1">
    <source>
        <dbReference type="EMBL" id="KAH8014551.1"/>
    </source>
</evidence>
<dbReference type="EMBL" id="CM037615">
    <property type="protein sequence ID" value="KAH8014551.1"/>
    <property type="molecule type" value="Genomic_DNA"/>
</dbReference>
<dbReference type="Proteomes" id="UP000827872">
    <property type="component" value="Linkage Group LG02"/>
</dbReference>
<proteinExistence type="predicted"/>
<keyword evidence="2" id="KW-1185">Reference proteome</keyword>
<comment type="caution">
    <text evidence="1">The sequence shown here is derived from an EMBL/GenBank/DDBJ whole genome shotgun (WGS) entry which is preliminary data.</text>
</comment>
<accession>A0ACB8G4L9</accession>
<sequence>MEEVEELNAVWLRRPSRAASARPLDELASRRSPLQDPQPPRPEGSLSPARGRWRRAARHRNKQEKRTPASDRDPKRGRHRAAHITRMCKRRRQASGLHLCAVEACNLECPRHRAEPLPVPIGQKLRDLAGHEEPGVAVVHPVGLPSQAPQLAPWRQITGSHSADEGCLPLLSIAEKKSLLRDFRLSAGLHLSADGSLRLECPTPRQRNAWSIGQSRAGRGEPGVAMVPDHAAEDGDLKHLPVDPTSAGTLAWLPREMVGKEEGTLYISGSTARWVAHLAIADVSVAPQRDPFLKSRRPGDAVAGLGSFCAAQRQ</sequence>
<organism evidence="1 2">
    <name type="scientific">Sphaerodactylus townsendi</name>
    <dbReference type="NCBI Taxonomy" id="933632"/>
    <lineage>
        <taxon>Eukaryota</taxon>
        <taxon>Metazoa</taxon>
        <taxon>Chordata</taxon>
        <taxon>Craniata</taxon>
        <taxon>Vertebrata</taxon>
        <taxon>Euteleostomi</taxon>
        <taxon>Lepidosauria</taxon>
        <taxon>Squamata</taxon>
        <taxon>Bifurcata</taxon>
        <taxon>Gekkota</taxon>
        <taxon>Sphaerodactylidae</taxon>
        <taxon>Sphaerodactylus</taxon>
    </lineage>
</organism>
<name>A0ACB8G4L9_9SAUR</name>